<dbReference type="Pfam" id="PF00132">
    <property type="entry name" value="Hexapep"/>
    <property type="match status" value="2"/>
</dbReference>
<keyword evidence="8" id="KW-1185">Reference proteome</keyword>
<dbReference type="InterPro" id="IPR037157">
    <property type="entry name" value="Acetyltransf_C_sf"/>
</dbReference>
<dbReference type="EMBL" id="JBHUDZ010000002">
    <property type="protein sequence ID" value="MFD1601459.1"/>
    <property type="molecule type" value="Genomic_DNA"/>
</dbReference>
<dbReference type="EC" id="2.3.1.129" evidence="7"/>
<feature type="domain" description="UDP N-acetylglucosamine O-acyltransferase C-terminal" evidence="6">
    <location>
        <begin position="171"/>
        <end position="251"/>
    </location>
</feature>
<keyword evidence="5 7" id="KW-0012">Acyltransferase</keyword>
<keyword evidence="2" id="KW-0441">Lipid A biosynthesis</keyword>
<dbReference type="PIRSF" id="PIRSF000456">
    <property type="entry name" value="UDP-GlcNAc_acltr"/>
    <property type="match status" value="1"/>
</dbReference>
<dbReference type="RefSeq" id="WP_379815915.1">
    <property type="nucleotide sequence ID" value="NZ_JBHUDZ010000002.1"/>
</dbReference>
<dbReference type="GO" id="GO:0008780">
    <property type="term" value="F:acyl-[acyl-carrier-protein]-UDP-N-acetylglucosamine O-acyltransferase activity"/>
    <property type="evidence" value="ECO:0007669"/>
    <property type="project" value="UniProtKB-EC"/>
</dbReference>
<dbReference type="InterPro" id="IPR011004">
    <property type="entry name" value="Trimer_LpxA-like_sf"/>
</dbReference>
<keyword evidence="3 7" id="KW-0808">Transferase</keyword>
<evidence type="ECO:0000313" key="7">
    <source>
        <dbReference type="EMBL" id="MFD1601459.1"/>
    </source>
</evidence>
<name>A0ABW4H8H6_9FLAO</name>
<keyword evidence="1" id="KW-0444">Lipid biosynthesis</keyword>
<dbReference type="PANTHER" id="PTHR43480">
    <property type="entry name" value="ACYL-[ACYL-CARRIER-PROTEIN]--UDP-N-ACETYLGLUCOSAMINE O-ACYLTRANSFERASE"/>
    <property type="match status" value="1"/>
</dbReference>
<evidence type="ECO:0000256" key="3">
    <source>
        <dbReference type="ARBA" id="ARBA00022679"/>
    </source>
</evidence>
<dbReference type="InterPro" id="IPR001451">
    <property type="entry name" value="Hexapep"/>
</dbReference>
<keyword evidence="4" id="KW-0443">Lipid metabolism</keyword>
<dbReference type="Proteomes" id="UP001597138">
    <property type="component" value="Unassembled WGS sequence"/>
</dbReference>
<dbReference type="InterPro" id="IPR029098">
    <property type="entry name" value="Acetyltransf_C"/>
</dbReference>
<dbReference type="Pfam" id="PF13720">
    <property type="entry name" value="Acetyltransf_11"/>
    <property type="match status" value="1"/>
</dbReference>
<comment type="caution">
    <text evidence="7">The sequence shown here is derived from an EMBL/GenBank/DDBJ whole genome shotgun (WGS) entry which is preliminary data.</text>
</comment>
<dbReference type="Gene3D" id="2.160.10.10">
    <property type="entry name" value="Hexapeptide repeat proteins"/>
    <property type="match status" value="1"/>
</dbReference>
<evidence type="ECO:0000256" key="2">
    <source>
        <dbReference type="ARBA" id="ARBA00022556"/>
    </source>
</evidence>
<evidence type="ECO:0000256" key="1">
    <source>
        <dbReference type="ARBA" id="ARBA00022516"/>
    </source>
</evidence>
<evidence type="ECO:0000259" key="6">
    <source>
        <dbReference type="Pfam" id="PF13720"/>
    </source>
</evidence>
<protein>
    <submittedName>
        <fullName evidence="7">Acyl-ACP--UDP-N-acetylglucosamine O-acyltransferase</fullName>
        <ecNumber evidence="7">2.3.1.129</ecNumber>
    </submittedName>
</protein>
<dbReference type="SUPFAM" id="SSF51161">
    <property type="entry name" value="Trimeric LpxA-like enzymes"/>
    <property type="match status" value="1"/>
</dbReference>
<accession>A0ABW4H8H6</accession>
<dbReference type="PANTHER" id="PTHR43480:SF1">
    <property type="entry name" value="ACYL-[ACYL-CARRIER-PROTEIN]--UDP-N-ACETYLGLUCOSAMINE O-ACYLTRANSFERASE, MITOCHONDRIAL-RELATED"/>
    <property type="match status" value="1"/>
</dbReference>
<dbReference type="Gene3D" id="1.20.1180.10">
    <property type="entry name" value="Udp N-acetylglucosamine O-acyltransferase, C-terminal domain"/>
    <property type="match status" value="1"/>
</dbReference>
<evidence type="ECO:0000256" key="4">
    <source>
        <dbReference type="ARBA" id="ARBA00023098"/>
    </source>
</evidence>
<dbReference type="NCBIfam" id="TIGR01852">
    <property type="entry name" value="lipid_A_lpxA"/>
    <property type="match status" value="1"/>
</dbReference>
<gene>
    <name evidence="7" type="primary">lpxA</name>
    <name evidence="7" type="ORF">ACFSC2_01775</name>
</gene>
<organism evidence="7 8">
    <name type="scientific">Flavobacterium artemisiae</name>
    <dbReference type="NCBI Taxonomy" id="2126556"/>
    <lineage>
        <taxon>Bacteria</taxon>
        <taxon>Pseudomonadati</taxon>
        <taxon>Bacteroidota</taxon>
        <taxon>Flavobacteriia</taxon>
        <taxon>Flavobacteriales</taxon>
        <taxon>Flavobacteriaceae</taxon>
        <taxon>Flavobacterium</taxon>
    </lineage>
</organism>
<dbReference type="InterPro" id="IPR010137">
    <property type="entry name" value="Lipid_A_LpxA"/>
</dbReference>
<evidence type="ECO:0000256" key="5">
    <source>
        <dbReference type="ARBA" id="ARBA00023315"/>
    </source>
</evidence>
<reference evidence="8" key="1">
    <citation type="journal article" date="2019" name="Int. J. Syst. Evol. Microbiol.">
        <title>The Global Catalogue of Microorganisms (GCM) 10K type strain sequencing project: providing services to taxonomists for standard genome sequencing and annotation.</title>
        <authorList>
            <consortium name="The Broad Institute Genomics Platform"/>
            <consortium name="The Broad Institute Genome Sequencing Center for Infectious Disease"/>
            <person name="Wu L."/>
            <person name="Ma J."/>
        </authorList>
    </citation>
    <scope>NUCLEOTIDE SEQUENCE [LARGE SCALE GENOMIC DNA]</scope>
    <source>
        <strain evidence="8">CCUG 70865</strain>
    </source>
</reference>
<sequence length="260" mass="28422">MQNNIIAKEAVIGKNVFIGNFSTIEEDVSIGNNTWIGNNVSILKGTKIGANCQIHSNCVLGGVPQDLKFEGEYSVLEIGNNNIIREFVTINRGTKSKGITSIGNSNLIMASVHIGHDCFIGSNCIIGFSAGIAGEVQIGNWVNISGLTAIHQFSKIGDHAMISGLSRIVKDIPPFITVAHEPLRYAGLNTIGLRRRGFDSEKISELKSIYQIIFEKGKNTSAALETIERDFEATIERNQILDFIKCSERGILKGMRDLQQ</sequence>
<evidence type="ECO:0000313" key="8">
    <source>
        <dbReference type="Proteomes" id="UP001597138"/>
    </source>
</evidence>
<dbReference type="CDD" id="cd03351">
    <property type="entry name" value="LbH_UDP-GlcNAc_AT"/>
    <property type="match status" value="1"/>
</dbReference>
<dbReference type="NCBIfam" id="NF003657">
    <property type="entry name" value="PRK05289.1"/>
    <property type="match status" value="1"/>
</dbReference>
<proteinExistence type="predicted"/>